<reference evidence="3 4" key="1">
    <citation type="submission" date="2019-02" db="EMBL/GenBank/DDBJ databases">
        <title>Paenibacillus sp. nov., isolated from surface-sterilized tissue of Thalictrum simplex L.</title>
        <authorList>
            <person name="Tuo L."/>
        </authorList>
    </citation>
    <scope>NUCLEOTIDE SEQUENCE [LARGE SCALE GENOMIC DNA]</scope>
    <source>
        <strain evidence="3 4">N2SHLJ1</strain>
    </source>
</reference>
<keyword evidence="2" id="KW-0560">Oxidoreductase</keyword>
<dbReference type="PANTHER" id="PTHR24321:SF8">
    <property type="entry name" value="ESTRADIOL 17-BETA-DEHYDROGENASE 8-RELATED"/>
    <property type="match status" value="1"/>
</dbReference>
<dbReference type="PRINTS" id="PR00081">
    <property type="entry name" value="GDHRDH"/>
</dbReference>
<dbReference type="Gene3D" id="3.40.50.720">
    <property type="entry name" value="NAD(P)-binding Rossmann-like Domain"/>
    <property type="match status" value="1"/>
</dbReference>
<evidence type="ECO:0000313" key="4">
    <source>
        <dbReference type="Proteomes" id="UP000293142"/>
    </source>
</evidence>
<dbReference type="PANTHER" id="PTHR24321">
    <property type="entry name" value="DEHYDROGENASES, SHORT CHAIN"/>
    <property type="match status" value="1"/>
</dbReference>
<sequence length="269" mass="28400">MISIVELQSREGGSAVNFSGKTALITGGAQGIGASIAGKLLALDANVVVADMNKEIGETFVQGWADQGKQAVFTLCDVTKSEDIQAAAALAEERFGGVDILVNNAGIFPRATLLETDEVLWDRIMNINLKGAFMACKAVVPLMIRRGGGSIVNIGSLHAGKGGEDLFAYAISKGGIVTLTRNLAHALAKHRIRANCVHPGWVASEGERELWRQKGKEEDWLNAQGENIPLGRLQTVGDIAETILFLSSDNASQVTGQSVAVDGGLGFLM</sequence>
<protein>
    <submittedName>
        <fullName evidence="3">SDR family oxidoreductase</fullName>
    </submittedName>
</protein>
<proteinExistence type="inferred from homology"/>
<dbReference type="SUPFAM" id="SSF51735">
    <property type="entry name" value="NAD(P)-binding Rossmann-fold domains"/>
    <property type="match status" value="1"/>
</dbReference>
<dbReference type="EMBL" id="SIRE01000007">
    <property type="protein sequence ID" value="TBL79528.1"/>
    <property type="molecule type" value="Genomic_DNA"/>
</dbReference>
<dbReference type="InterPro" id="IPR020904">
    <property type="entry name" value="Sc_DH/Rdtase_CS"/>
</dbReference>
<evidence type="ECO:0000256" key="2">
    <source>
        <dbReference type="ARBA" id="ARBA00023002"/>
    </source>
</evidence>
<dbReference type="Pfam" id="PF13561">
    <property type="entry name" value="adh_short_C2"/>
    <property type="match status" value="1"/>
</dbReference>
<dbReference type="GO" id="GO:0008206">
    <property type="term" value="P:bile acid metabolic process"/>
    <property type="evidence" value="ECO:0007669"/>
    <property type="project" value="UniProtKB-ARBA"/>
</dbReference>
<dbReference type="FunFam" id="3.40.50.720:FF:000084">
    <property type="entry name" value="Short-chain dehydrogenase reductase"/>
    <property type="match status" value="1"/>
</dbReference>
<dbReference type="AlphaFoldDB" id="A0A4Q9DV97"/>
<dbReference type="CDD" id="cd05233">
    <property type="entry name" value="SDR_c"/>
    <property type="match status" value="1"/>
</dbReference>
<dbReference type="InterPro" id="IPR036291">
    <property type="entry name" value="NAD(P)-bd_dom_sf"/>
</dbReference>
<name>A0A4Q9DV97_9BACL</name>
<dbReference type="OrthoDB" id="9789398at2"/>
<dbReference type="InterPro" id="IPR002347">
    <property type="entry name" value="SDR_fam"/>
</dbReference>
<comment type="caution">
    <text evidence="3">The sequence shown here is derived from an EMBL/GenBank/DDBJ whole genome shotgun (WGS) entry which is preliminary data.</text>
</comment>
<dbReference type="GO" id="GO:0016491">
    <property type="term" value="F:oxidoreductase activity"/>
    <property type="evidence" value="ECO:0007669"/>
    <property type="project" value="UniProtKB-KW"/>
</dbReference>
<evidence type="ECO:0000256" key="1">
    <source>
        <dbReference type="ARBA" id="ARBA00006484"/>
    </source>
</evidence>
<dbReference type="PROSITE" id="PS00061">
    <property type="entry name" value="ADH_SHORT"/>
    <property type="match status" value="1"/>
</dbReference>
<dbReference type="NCBIfam" id="NF005559">
    <property type="entry name" value="PRK07231.1"/>
    <property type="match status" value="1"/>
</dbReference>
<organism evidence="3 4">
    <name type="scientific">Paenibacillus thalictri</name>
    <dbReference type="NCBI Taxonomy" id="2527873"/>
    <lineage>
        <taxon>Bacteria</taxon>
        <taxon>Bacillati</taxon>
        <taxon>Bacillota</taxon>
        <taxon>Bacilli</taxon>
        <taxon>Bacillales</taxon>
        <taxon>Paenibacillaceae</taxon>
        <taxon>Paenibacillus</taxon>
    </lineage>
</organism>
<comment type="similarity">
    <text evidence="1">Belongs to the short-chain dehydrogenases/reductases (SDR) family.</text>
</comment>
<evidence type="ECO:0000313" key="3">
    <source>
        <dbReference type="EMBL" id="TBL79528.1"/>
    </source>
</evidence>
<dbReference type="Proteomes" id="UP000293142">
    <property type="component" value="Unassembled WGS sequence"/>
</dbReference>
<gene>
    <name evidence="3" type="ORF">EYB31_11515</name>
</gene>
<dbReference type="PRINTS" id="PR00080">
    <property type="entry name" value="SDRFAMILY"/>
</dbReference>
<accession>A0A4Q9DV97</accession>
<keyword evidence="4" id="KW-1185">Reference proteome</keyword>